<dbReference type="AlphaFoldDB" id="R9NZL3"/>
<evidence type="ECO:0000313" key="2">
    <source>
        <dbReference type="EMBL" id="GAC94167.1"/>
    </source>
</evidence>
<dbReference type="Proteomes" id="UP000014071">
    <property type="component" value="Unassembled WGS sequence"/>
</dbReference>
<organism evidence="2 3">
    <name type="scientific">Pseudozyma hubeiensis (strain SY62)</name>
    <name type="common">Yeast</name>
    <dbReference type="NCBI Taxonomy" id="1305764"/>
    <lineage>
        <taxon>Eukaryota</taxon>
        <taxon>Fungi</taxon>
        <taxon>Dikarya</taxon>
        <taxon>Basidiomycota</taxon>
        <taxon>Ustilaginomycotina</taxon>
        <taxon>Ustilaginomycetes</taxon>
        <taxon>Ustilaginales</taxon>
        <taxon>Ustilaginaceae</taxon>
        <taxon>Pseudozyma</taxon>
    </lineage>
</organism>
<protein>
    <submittedName>
        <fullName evidence="2">Uncharacterized protein</fullName>
    </submittedName>
</protein>
<proteinExistence type="predicted"/>
<dbReference type="EMBL" id="DF238783">
    <property type="protein sequence ID" value="GAC94167.1"/>
    <property type="molecule type" value="Genomic_DNA"/>
</dbReference>
<accession>R9NZL3</accession>
<sequence>MPKIPNPDDGAGAGAGSRQQWCEKEEERHPLDGFKTSCDFHPEPIMCGKGIIVTIASQWRTWRPNQSFAERTGSSFHKISFNMNGWWLSLYYCL</sequence>
<keyword evidence="3" id="KW-1185">Reference proteome</keyword>
<gene>
    <name evidence="2" type="ORF">PHSY_001738</name>
</gene>
<reference evidence="3" key="1">
    <citation type="journal article" date="2013" name="Genome Announc.">
        <title>Draft genome sequence of the basidiomycetous yeast-like fungus Pseudozyma hubeiensis SY62, which produces an abundant amount of the biosurfactant mannosylerythritol lipids.</title>
        <authorList>
            <person name="Konishi M."/>
            <person name="Hatada Y."/>
            <person name="Horiuchi J."/>
        </authorList>
    </citation>
    <scope>NUCLEOTIDE SEQUENCE [LARGE SCALE GENOMIC DNA]</scope>
    <source>
        <strain evidence="3">SY62</strain>
    </source>
</reference>
<evidence type="ECO:0000256" key="1">
    <source>
        <dbReference type="SAM" id="MobiDB-lite"/>
    </source>
</evidence>
<evidence type="ECO:0000313" key="3">
    <source>
        <dbReference type="Proteomes" id="UP000014071"/>
    </source>
</evidence>
<dbReference type="GeneID" id="24107033"/>
<name>R9NZL3_PSEHS</name>
<dbReference type="HOGENOM" id="CLU_2387123_0_0_1"/>
<feature type="region of interest" description="Disordered" evidence="1">
    <location>
        <begin position="1"/>
        <end position="28"/>
    </location>
</feature>
<dbReference type="RefSeq" id="XP_012187754.1">
    <property type="nucleotide sequence ID" value="XM_012332364.1"/>
</dbReference>